<evidence type="ECO:0000256" key="5">
    <source>
        <dbReference type="SAM" id="SignalP"/>
    </source>
</evidence>
<dbReference type="Gene3D" id="1.10.10.740">
    <property type="entry name" value="Crisp domain"/>
    <property type="match status" value="1"/>
</dbReference>
<keyword evidence="8" id="KW-1185">Reference proteome</keyword>
<organism evidence="7 8">
    <name type="scientific">Scomber scombrus</name>
    <name type="common">Atlantic mackerel</name>
    <name type="synonym">Scomber vernalis</name>
    <dbReference type="NCBI Taxonomy" id="13677"/>
    <lineage>
        <taxon>Eukaryota</taxon>
        <taxon>Metazoa</taxon>
        <taxon>Chordata</taxon>
        <taxon>Craniata</taxon>
        <taxon>Vertebrata</taxon>
        <taxon>Euteleostomi</taxon>
        <taxon>Actinopterygii</taxon>
        <taxon>Neopterygii</taxon>
        <taxon>Teleostei</taxon>
        <taxon>Neoteleostei</taxon>
        <taxon>Acanthomorphata</taxon>
        <taxon>Pelagiaria</taxon>
        <taxon>Scombriformes</taxon>
        <taxon>Scombridae</taxon>
        <taxon>Scomber</taxon>
    </lineage>
</organism>
<dbReference type="InterPro" id="IPR014044">
    <property type="entry name" value="CAP_dom"/>
</dbReference>
<dbReference type="InterPro" id="IPR003582">
    <property type="entry name" value="ShKT_dom"/>
</dbReference>
<gene>
    <name evidence="7" type="ORF">FSCOSCO3_A035639</name>
</gene>
<feature type="signal peptide" evidence="5">
    <location>
        <begin position="1"/>
        <end position="23"/>
    </location>
</feature>
<reference evidence="7 8" key="1">
    <citation type="submission" date="2024-01" db="EMBL/GenBank/DDBJ databases">
        <authorList>
            <person name="Alioto T."/>
            <person name="Alioto T."/>
            <person name="Gomez Garrido J."/>
        </authorList>
    </citation>
    <scope>NUCLEOTIDE SEQUENCE [LARGE SCALE GENOMIC DNA]</scope>
</reference>
<dbReference type="InterPro" id="IPR013871">
    <property type="entry name" value="Cysteine_rich_secretory"/>
</dbReference>
<dbReference type="FunFam" id="1.10.10.740:FF:000001">
    <property type="entry name" value="Cysteine-rich secretory protein 2"/>
    <property type="match status" value="1"/>
</dbReference>
<dbReference type="InterPro" id="IPR035940">
    <property type="entry name" value="CAP_sf"/>
</dbReference>
<feature type="disulfide bond" evidence="3">
    <location>
        <begin position="229"/>
        <end position="242"/>
    </location>
</feature>
<protein>
    <submittedName>
        <fullName evidence="7">Cysteine-rich venom protein TEL1-like</fullName>
    </submittedName>
</protein>
<feature type="domain" description="ShKT" evidence="6">
    <location>
        <begin position="211"/>
        <end position="244"/>
    </location>
</feature>
<dbReference type="PROSITE" id="PS51670">
    <property type="entry name" value="SHKT"/>
    <property type="match status" value="1"/>
</dbReference>
<accession>A0AAV1QEV7</accession>
<dbReference type="SMART" id="SM00198">
    <property type="entry name" value="SCP"/>
    <property type="match status" value="1"/>
</dbReference>
<evidence type="ECO:0000256" key="1">
    <source>
        <dbReference type="ARBA" id="ARBA00009923"/>
    </source>
</evidence>
<evidence type="ECO:0000313" key="7">
    <source>
        <dbReference type="EMBL" id="CAK6982628.1"/>
    </source>
</evidence>
<evidence type="ECO:0000256" key="4">
    <source>
        <dbReference type="SAM" id="MobiDB-lite"/>
    </source>
</evidence>
<dbReference type="FunFam" id="3.40.33.10:FF:000005">
    <property type="entry name" value="Cysteine-rich secretory protein 2"/>
    <property type="match status" value="1"/>
</dbReference>
<dbReference type="SUPFAM" id="SSF55797">
    <property type="entry name" value="PR-1-like"/>
    <property type="match status" value="1"/>
</dbReference>
<dbReference type="EMBL" id="CAWUFR010001062">
    <property type="protein sequence ID" value="CAK6982628.1"/>
    <property type="molecule type" value="Genomic_DNA"/>
</dbReference>
<comment type="similarity">
    <text evidence="1">Belongs to the CRISP family.</text>
</comment>
<name>A0AAV1QEV7_SCOSC</name>
<evidence type="ECO:0000256" key="2">
    <source>
        <dbReference type="ARBA" id="ARBA00023157"/>
    </source>
</evidence>
<dbReference type="Gene3D" id="3.40.33.10">
    <property type="entry name" value="CAP"/>
    <property type="match status" value="1"/>
</dbReference>
<comment type="caution">
    <text evidence="7">The sequence shown here is derived from an EMBL/GenBank/DDBJ whole genome shotgun (WGS) entry which is preliminary data.</text>
</comment>
<dbReference type="Pfam" id="PF08562">
    <property type="entry name" value="Crisp"/>
    <property type="match status" value="1"/>
</dbReference>
<evidence type="ECO:0000259" key="6">
    <source>
        <dbReference type="PROSITE" id="PS51670"/>
    </source>
</evidence>
<evidence type="ECO:0000256" key="3">
    <source>
        <dbReference type="PROSITE-ProRule" id="PRU01005"/>
    </source>
</evidence>
<proteinExistence type="inferred from homology"/>
<sequence>MATYTFTFLCALFLFAALQLPPGANVTSSRGSSSGSGSSSSSSSDANEIVNKHNELRRGVRPTASNMLKMSWSNEAAANARKWANSCAMDHSPKSSRKISTSGCGENLYMSSWKNSWSNAIQSWYDEVNDFRYGVGSVNGKDIGHYTQVVWYRSNVVGCAMKYCRSARMYFYVCQYCPPGNSGQMTRPYKRGRPCGDCPNACDNKLCTNPCPYIDKYNNCPELKQQWGCSNRDVGSWCRASCKCSSQIF</sequence>
<feature type="compositionally biased region" description="Low complexity" evidence="4">
    <location>
        <begin position="28"/>
        <end position="44"/>
    </location>
</feature>
<dbReference type="GO" id="GO:0005576">
    <property type="term" value="C:extracellular region"/>
    <property type="evidence" value="ECO:0007669"/>
    <property type="project" value="InterPro"/>
</dbReference>
<dbReference type="PANTHER" id="PTHR10334">
    <property type="entry name" value="CYSTEINE-RICH SECRETORY PROTEIN-RELATED"/>
    <property type="match status" value="1"/>
</dbReference>
<dbReference type="Proteomes" id="UP001314229">
    <property type="component" value="Unassembled WGS sequence"/>
</dbReference>
<evidence type="ECO:0000313" key="8">
    <source>
        <dbReference type="Proteomes" id="UP001314229"/>
    </source>
</evidence>
<feature type="disulfide bond" evidence="3">
    <location>
        <begin position="220"/>
        <end position="238"/>
    </location>
</feature>
<feature type="chain" id="PRO_5043740746" evidence="5">
    <location>
        <begin position="24"/>
        <end position="249"/>
    </location>
</feature>
<feature type="region of interest" description="Disordered" evidence="4">
    <location>
        <begin position="24"/>
        <end position="56"/>
    </location>
</feature>
<keyword evidence="2 3" id="KW-1015">Disulfide bond</keyword>
<dbReference type="AlphaFoldDB" id="A0AAV1QEV7"/>
<dbReference type="InterPro" id="IPR018244">
    <property type="entry name" value="Allrgn_V5/Tpx1_CS"/>
</dbReference>
<dbReference type="InterPro" id="IPR042076">
    <property type="entry name" value="Crisp-like_dom"/>
</dbReference>
<dbReference type="SUPFAM" id="SSF57546">
    <property type="entry name" value="Crisp domain-like"/>
    <property type="match status" value="1"/>
</dbReference>
<dbReference type="InterPro" id="IPR001283">
    <property type="entry name" value="CRISP-related"/>
</dbReference>
<dbReference type="PROSITE" id="PS01009">
    <property type="entry name" value="CRISP_1"/>
    <property type="match status" value="1"/>
</dbReference>
<dbReference type="PRINTS" id="PR00837">
    <property type="entry name" value="V5TPXLIKE"/>
</dbReference>
<comment type="caution">
    <text evidence="3">Lacks conserved residue(s) required for the propagation of feature annotation.</text>
</comment>
<dbReference type="Pfam" id="PF00188">
    <property type="entry name" value="CAP"/>
    <property type="match status" value="1"/>
</dbReference>
<keyword evidence="5" id="KW-0732">Signal</keyword>